<feature type="domain" description="G-protein coupled receptors family 1 profile" evidence="15">
    <location>
        <begin position="40"/>
        <end position="291"/>
    </location>
</feature>
<feature type="transmembrane region" description="Helical" evidence="14">
    <location>
        <begin position="236"/>
        <end position="253"/>
    </location>
</feature>
<keyword evidence="3 14" id="KW-0716">Sensory transduction</keyword>
<evidence type="ECO:0000256" key="12">
    <source>
        <dbReference type="ARBA" id="ARBA00023224"/>
    </source>
</evidence>
<dbReference type="KEGG" id="xla:121399774"/>
<evidence type="ECO:0000256" key="3">
    <source>
        <dbReference type="ARBA" id="ARBA00022606"/>
    </source>
</evidence>
<keyword evidence="11" id="KW-0325">Glycoprotein</keyword>
<dbReference type="InterPro" id="IPR050939">
    <property type="entry name" value="Olfactory_GPCR1"/>
</dbReference>
<dbReference type="PANTHER" id="PTHR24242">
    <property type="entry name" value="G-PROTEIN COUPLED RECEPTOR"/>
    <property type="match status" value="1"/>
</dbReference>
<evidence type="ECO:0000256" key="6">
    <source>
        <dbReference type="ARBA" id="ARBA00022989"/>
    </source>
</evidence>
<dbReference type="InterPro" id="IPR000276">
    <property type="entry name" value="GPCR_Rhodpsn"/>
</dbReference>
<name>A0A8J1M8A9_XENLA</name>
<dbReference type="InterPro" id="IPR017452">
    <property type="entry name" value="GPCR_Rhodpsn_7TM"/>
</dbReference>
<feature type="transmembrane region" description="Helical" evidence="14">
    <location>
        <begin position="139"/>
        <end position="162"/>
    </location>
</feature>
<protein>
    <recommendedName>
        <fullName evidence="14">Olfactory receptor</fullName>
    </recommendedName>
</protein>
<feature type="transmembrane region" description="Helical" evidence="14">
    <location>
        <begin position="196"/>
        <end position="224"/>
    </location>
</feature>
<evidence type="ECO:0000256" key="2">
    <source>
        <dbReference type="ARBA" id="ARBA00022475"/>
    </source>
</evidence>
<dbReference type="RefSeq" id="XP_041437275.1">
    <property type="nucleotide sequence ID" value="XM_041581341.1"/>
</dbReference>
<gene>
    <name evidence="17" type="primary">LOC121399774</name>
</gene>
<dbReference type="GeneID" id="121399774"/>
<keyword evidence="2 14" id="KW-1003">Cell membrane</keyword>
<evidence type="ECO:0000313" key="16">
    <source>
        <dbReference type="Proteomes" id="UP000186698"/>
    </source>
</evidence>
<dbReference type="SUPFAM" id="SSF81321">
    <property type="entry name" value="Family A G protein-coupled receptor-like"/>
    <property type="match status" value="1"/>
</dbReference>
<dbReference type="GO" id="GO:0004984">
    <property type="term" value="F:olfactory receptor activity"/>
    <property type="evidence" value="ECO:0000318"/>
    <property type="project" value="GO_Central"/>
</dbReference>
<reference evidence="17" key="1">
    <citation type="submission" date="2025-08" db="UniProtKB">
        <authorList>
            <consortium name="RefSeq"/>
        </authorList>
    </citation>
    <scope>IDENTIFICATION</scope>
    <source>
        <strain evidence="17">J_2021</strain>
        <tissue evidence="17">Erythrocytes</tissue>
    </source>
</reference>
<feature type="transmembrane region" description="Helical" evidence="14">
    <location>
        <begin position="91"/>
        <end position="119"/>
    </location>
</feature>
<evidence type="ECO:0000256" key="11">
    <source>
        <dbReference type="ARBA" id="ARBA00023180"/>
    </source>
</evidence>
<keyword evidence="16" id="KW-1185">Reference proteome</keyword>
<keyword evidence="7 13" id="KW-0297">G-protein coupled receptor</keyword>
<dbReference type="PANTHER" id="PTHR24242:SF401">
    <property type="entry name" value="OLFACTORY RECEPTOR 56A1"/>
    <property type="match status" value="1"/>
</dbReference>
<sequence length="322" mass="36444">MSNRSANSEFIIIGFPGLQQKFHIPVSITMFLVYCVSLLANSSVIILILQKDQLHQPMYIIIRNLALSDLLFDTITLPKIIAKYWFGAGSISFYGCIFQLFCIHSLASLDSLVIMLMAIDRYVAICKPLRYHSIISNKLVSLLCFFFWVLAALIGSTVAVIAGQLPYCGPNRVKNFCCVYSAVTVLACVDVTLARWTFFTLAMCVLLLPLAFIILSYILIIRVIHSSTNNKNSWKAFYTCTTHLIVIGLYYIPRVFVYSTSQIPLILDADINVFLLCLYTFVPHLANPIIYCLRTKEITHIFELSFNNIVLLKSMQTSKNLQ</sequence>
<evidence type="ECO:0000256" key="8">
    <source>
        <dbReference type="ARBA" id="ARBA00023136"/>
    </source>
</evidence>
<comment type="subcellular location">
    <subcellularLocation>
        <location evidence="1 14">Cell membrane</location>
        <topology evidence="1 14">Multi-pass membrane protein</topology>
    </subcellularLocation>
</comment>
<dbReference type="OrthoDB" id="10017003at2759"/>
<feature type="transmembrane region" description="Helical" evidence="14">
    <location>
        <begin position="24"/>
        <end position="49"/>
    </location>
</feature>
<dbReference type="Gene3D" id="1.20.1070.10">
    <property type="entry name" value="Rhodopsin 7-helix transmembrane proteins"/>
    <property type="match status" value="1"/>
</dbReference>
<keyword evidence="12 13" id="KW-0807">Transducer</keyword>
<accession>A0A8J1M8A9</accession>
<keyword evidence="4 13" id="KW-0812">Transmembrane</keyword>
<evidence type="ECO:0000256" key="4">
    <source>
        <dbReference type="ARBA" id="ARBA00022692"/>
    </source>
</evidence>
<keyword evidence="6 14" id="KW-1133">Transmembrane helix</keyword>
<evidence type="ECO:0000256" key="14">
    <source>
        <dbReference type="RuleBase" id="RU363047"/>
    </source>
</evidence>
<keyword evidence="8 14" id="KW-0472">Membrane</keyword>
<keyword evidence="5 14" id="KW-0552">Olfaction</keyword>
<evidence type="ECO:0000256" key="5">
    <source>
        <dbReference type="ARBA" id="ARBA00022725"/>
    </source>
</evidence>
<evidence type="ECO:0000256" key="7">
    <source>
        <dbReference type="ARBA" id="ARBA00023040"/>
    </source>
</evidence>
<evidence type="ECO:0000313" key="17">
    <source>
        <dbReference type="RefSeq" id="XP_041437275.1"/>
    </source>
</evidence>
<evidence type="ECO:0000256" key="13">
    <source>
        <dbReference type="RuleBase" id="RU000688"/>
    </source>
</evidence>
<keyword evidence="9" id="KW-1015">Disulfide bond</keyword>
<dbReference type="AlphaFoldDB" id="A0A8J1M8A9"/>
<organism evidence="16 17">
    <name type="scientific">Xenopus laevis</name>
    <name type="common">African clawed frog</name>
    <dbReference type="NCBI Taxonomy" id="8355"/>
    <lineage>
        <taxon>Eukaryota</taxon>
        <taxon>Metazoa</taxon>
        <taxon>Chordata</taxon>
        <taxon>Craniata</taxon>
        <taxon>Vertebrata</taxon>
        <taxon>Euteleostomi</taxon>
        <taxon>Amphibia</taxon>
        <taxon>Batrachia</taxon>
        <taxon>Anura</taxon>
        <taxon>Pipoidea</taxon>
        <taxon>Pipidae</taxon>
        <taxon>Xenopodinae</taxon>
        <taxon>Xenopus</taxon>
        <taxon>Xenopus</taxon>
    </lineage>
</organism>
<keyword evidence="10 13" id="KW-0675">Receptor</keyword>
<dbReference type="Proteomes" id="UP000186698">
    <property type="component" value="Chromosome 2L"/>
</dbReference>
<dbReference type="PRINTS" id="PR00245">
    <property type="entry name" value="OLFACTORYR"/>
</dbReference>
<evidence type="ECO:0000259" key="15">
    <source>
        <dbReference type="PROSITE" id="PS50262"/>
    </source>
</evidence>
<evidence type="ECO:0000256" key="10">
    <source>
        <dbReference type="ARBA" id="ARBA00023170"/>
    </source>
</evidence>
<dbReference type="PRINTS" id="PR00237">
    <property type="entry name" value="GPCRRHODOPSN"/>
</dbReference>
<proteinExistence type="inferred from homology"/>
<evidence type="ECO:0000256" key="1">
    <source>
        <dbReference type="ARBA" id="ARBA00004651"/>
    </source>
</evidence>
<evidence type="ECO:0000256" key="9">
    <source>
        <dbReference type="ARBA" id="ARBA00023157"/>
    </source>
</evidence>
<dbReference type="FunFam" id="1.20.1070.10:FF:000024">
    <property type="entry name" value="Olfactory receptor"/>
    <property type="match status" value="1"/>
</dbReference>
<dbReference type="GO" id="GO:0005886">
    <property type="term" value="C:plasma membrane"/>
    <property type="evidence" value="ECO:0000318"/>
    <property type="project" value="GO_Central"/>
</dbReference>
<feature type="transmembrane region" description="Helical" evidence="14">
    <location>
        <begin position="61"/>
        <end position="85"/>
    </location>
</feature>
<feature type="transmembrane region" description="Helical" evidence="14">
    <location>
        <begin position="273"/>
        <end position="293"/>
    </location>
</feature>
<dbReference type="InterPro" id="IPR000725">
    <property type="entry name" value="Olfact_rcpt"/>
</dbReference>
<dbReference type="GO" id="GO:0004930">
    <property type="term" value="F:G protein-coupled receptor activity"/>
    <property type="evidence" value="ECO:0007669"/>
    <property type="project" value="UniProtKB-KW"/>
</dbReference>
<dbReference type="PROSITE" id="PS50262">
    <property type="entry name" value="G_PROTEIN_RECEP_F1_2"/>
    <property type="match status" value="1"/>
</dbReference>
<comment type="similarity">
    <text evidence="13">Belongs to the G-protein coupled receptor 1 family.</text>
</comment>
<dbReference type="Pfam" id="PF13853">
    <property type="entry name" value="7tm_4"/>
    <property type="match status" value="1"/>
</dbReference>
<dbReference type="PROSITE" id="PS00237">
    <property type="entry name" value="G_PROTEIN_RECEP_F1_1"/>
    <property type="match status" value="1"/>
</dbReference>